<reference evidence="1" key="2">
    <citation type="submission" date="2021-01" db="EMBL/GenBank/DDBJ databases">
        <authorList>
            <person name="Schikora-Tamarit M.A."/>
        </authorList>
    </citation>
    <scope>NUCLEOTIDE SEQUENCE</scope>
    <source>
        <strain evidence="1">NCAIM Y.01608</strain>
    </source>
</reference>
<proteinExistence type="predicted"/>
<reference evidence="1" key="1">
    <citation type="journal article" date="2021" name="Open Biol.">
        <title>Shared evolutionary footprints suggest mitochondrial oxidative damage underlies multiple complex I losses in fungi.</title>
        <authorList>
            <person name="Schikora-Tamarit M.A."/>
            <person name="Marcet-Houben M."/>
            <person name="Nosek J."/>
            <person name="Gabaldon T."/>
        </authorList>
    </citation>
    <scope>NUCLEOTIDE SEQUENCE</scope>
    <source>
        <strain evidence="1">NCAIM Y.01608</strain>
    </source>
</reference>
<organism evidence="1 2">
    <name type="scientific">Ogataea polymorpha</name>
    <dbReference type="NCBI Taxonomy" id="460523"/>
    <lineage>
        <taxon>Eukaryota</taxon>
        <taxon>Fungi</taxon>
        <taxon>Dikarya</taxon>
        <taxon>Ascomycota</taxon>
        <taxon>Saccharomycotina</taxon>
        <taxon>Pichiomycetes</taxon>
        <taxon>Pichiales</taxon>
        <taxon>Pichiaceae</taxon>
        <taxon>Ogataea</taxon>
    </lineage>
</organism>
<sequence>MCYSLVQVSMKGGQKSVEFSKSFKLIGNYFMYVGSVDQRAWKIFIQSTIDGQQARIYYAAKLFCLFEELVVAGQHSSESDITAIHLLPGLRHILLRDVKGLNHRFDIVLSSKLEHVLNLLRRPNSRTTNMDAIKEVEHGNQLKLHTSRRRGDEGETAVWPEHGDHFGERLMIEVGASIDNQVQSVVVL</sequence>
<protein>
    <submittedName>
        <fullName evidence="1">Uncharacterized protein</fullName>
    </submittedName>
</protein>
<dbReference type="EMBL" id="JAEUBD010001571">
    <property type="protein sequence ID" value="KAH3659041.1"/>
    <property type="molecule type" value="Genomic_DNA"/>
</dbReference>
<gene>
    <name evidence="1" type="ORF">OGATHE_006767</name>
</gene>
<evidence type="ECO:0000313" key="2">
    <source>
        <dbReference type="Proteomes" id="UP000788993"/>
    </source>
</evidence>
<dbReference type="Proteomes" id="UP000788993">
    <property type="component" value="Unassembled WGS sequence"/>
</dbReference>
<dbReference type="AlphaFoldDB" id="A0A9P8SXZ5"/>
<evidence type="ECO:0000313" key="1">
    <source>
        <dbReference type="EMBL" id="KAH3659041.1"/>
    </source>
</evidence>
<name>A0A9P8SXZ5_9ASCO</name>
<keyword evidence="2" id="KW-1185">Reference proteome</keyword>
<comment type="caution">
    <text evidence="1">The sequence shown here is derived from an EMBL/GenBank/DDBJ whole genome shotgun (WGS) entry which is preliminary data.</text>
</comment>
<accession>A0A9P8SXZ5</accession>